<accession>A0ABQ1CFM8</accession>
<gene>
    <name evidence="1" type="ORF">MPRG_64230</name>
</gene>
<evidence type="ECO:0000313" key="2">
    <source>
        <dbReference type="Proteomes" id="UP000465240"/>
    </source>
</evidence>
<protein>
    <recommendedName>
        <fullName evidence="3">Helix-turn-helix domain-containing protein</fullName>
    </recommendedName>
</protein>
<keyword evidence="2" id="KW-1185">Reference proteome</keyword>
<reference evidence="1 2" key="1">
    <citation type="journal article" date="2019" name="Emerg. Microbes Infect.">
        <title>Comprehensive subspecies identification of 175 nontuberculous mycobacteria species based on 7547 genomic profiles.</title>
        <authorList>
            <person name="Matsumoto Y."/>
            <person name="Kinjo T."/>
            <person name="Motooka D."/>
            <person name="Nabeya D."/>
            <person name="Jung N."/>
            <person name="Uechi K."/>
            <person name="Horii T."/>
            <person name="Iida T."/>
            <person name="Fujita J."/>
            <person name="Nakamura S."/>
        </authorList>
    </citation>
    <scope>NUCLEOTIDE SEQUENCE [LARGE SCALE GENOMIC DNA]</scope>
    <source>
        <strain evidence="1 2">JCM 18565</strain>
    </source>
</reference>
<comment type="caution">
    <text evidence="1">The sequence shown here is derived from an EMBL/GenBank/DDBJ whole genome shotgun (WGS) entry which is preliminary data.</text>
</comment>
<dbReference type="EMBL" id="BLKX01000003">
    <property type="protein sequence ID" value="GFG83147.1"/>
    <property type="molecule type" value="Genomic_DNA"/>
</dbReference>
<organism evidence="1 2">
    <name type="scientific">Mycobacterium paragordonae</name>
    <dbReference type="NCBI Taxonomy" id="1389713"/>
    <lineage>
        <taxon>Bacteria</taxon>
        <taxon>Bacillati</taxon>
        <taxon>Actinomycetota</taxon>
        <taxon>Actinomycetes</taxon>
        <taxon>Mycobacteriales</taxon>
        <taxon>Mycobacteriaceae</taxon>
        <taxon>Mycobacterium</taxon>
    </lineage>
</organism>
<evidence type="ECO:0000313" key="1">
    <source>
        <dbReference type="EMBL" id="GFG83147.1"/>
    </source>
</evidence>
<proteinExistence type="predicted"/>
<name>A0ABQ1CFM8_9MYCO</name>
<evidence type="ECO:0008006" key="3">
    <source>
        <dbReference type="Google" id="ProtNLM"/>
    </source>
</evidence>
<dbReference type="Proteomes" id="UP000465240">
    <property type="component" value="Unassembled WGS sequence"/>
</dbReference>
<sequence length="393" mass="42974">MQLRVQSHAATLGLGGARKQVLLAVLELLCGWKRLSDDQIRLTQLVNLCANHSGHRYDLKTIGRALRALHAAELITYEAARGRGNHATIAIHTQFSAGIAILDRDAKGRVITTQKHSTARQSVTFSATPYKEKISKKKYLPPTPTATKRPHTTRPVTVDVSAHDVRQVLHQLPTPLSTLARTQRWMLGAAIKRQLARGYLPAQILAILHAPLPDHLDRPCGLALWRLSHNMPGSGPRLLPLQQAWDRDHASAARTAAQQTTASWYGQVLAATTAEQRFDVLRADELHFGRPATDVAAVLAGAARRARRLFPQLPLADGLTRWVHEVLDRPPTTAAHNHTPPVSSLSRDLLINATIGASACIACNAPNATPRPQLPLRSPVCDHCWTTTQNGDA</sequence>